<evidence type="ECO:0008006" key="5">
    <source>
        <dbReference type="Google" id="ProtNLM"/>
    </source>
</evidence>
<evidence type="ECO:0000256" key="2">
    <source>
        <dbReference type="SAM" id="MobiDB-lite"/>
    </source>
</evidence>
<dbReference type="EMBL" id="JACCBD010000001">
    <property type="protein sequence ID" value="NYD26812.1"/>
    <property type="molecule type" value="Genomic_DNA"/>
</dbReference>
<reference evidence="3 4" key="1">
    <citation type="submission" date="2020-07" db="EMBL/GenBank/DDBJ databases">
        <title>Sequencing the genomes of 1000 actinobacteria strains.</title>
        <authorList>
            <person name="Klenk H.-P."/>
        </authorList>
    </citation>
    <scope>NUCLEOTIDE SEQUENCE [LARGE SCALE GENOMIC DNA]</scope>
    <source>
        <strain evidence="3 4">DSM 17380</strain>
    </source>
</reference>
<keyword evidence="4" id="KW-1185">Reference proteome</keyword>
<organism evidence="3 4">
    <name type="scientific">Leucobacter aridicollis</name>
    <dbReference type="NCBI Taxonomy" id="283878"/>
    <lineage>
        <taxon>Bacteria</taxon>
        <taxon>Bacillati</taxon>
        <taxon>Actinomycetota</taxon>
        <taxon>Actinomycetes</taxon>
        <taxon>Micrococcales</taxon>
        <taxon>Microbacteriaceae</taxon>
        <taxon>Leucobacter</taxon>
    </lineage>
</organism>
<feature type="region of interest" description="Disordered" evidence="2">
    <location>
        <begin position="269"/>
        <end position="311"/>
    </location>
</feature>
<protein>
    <recommendedName>
        <fullName evidence="5">PAC2 family protein</fullName>
    </recommendedName>
</protein>
<dbReference type="Gene3D" id="3.40.50.10900">
    <property type="entry name" value="PAC-like subunit"/>
    <property type="match status" value="1"/>
</dbReference>
<dbReference type="RefSeq" id="WP_185986906.1">
    <property type="nucleotide sequence ID" value="NZ_BAAALZ010000001.1"/>
</dbReference>
<feature type="coiled-coil region" evidence="1">
    <location>
        <begin position="239"/>
        <end position="266"/>
    </location>
</feature>
<sequence length="311" mass="35114">MTETLFSAVYAERRASVAKGLPLVVALSGSTDAGNAVSQLEQYLWERCKPEEIIRFDTDLLLDYRARRPLITFDEDHFTDYSPEELTLSLARDELGAPFLLLSGFEPDFRWEAFAEAVLLLVHEFEVSITTWVQAIPMPVPHTRPIVATVSGTREDLMERSAWKPTTRLPASIVHLLEYRLHGVGEEVVGFAHLVPHYLANNEYPELLTAALDNVMAATGLLFATDEAKERAHEFRQQVDRQISENEESRDMLDNLERRFDQYVEAHGDRSSSLLGEEGTMPTADQLASELERFLAERQQGPENNDGPAVQ</sequence>
<dbReference type="Gene3D" id="1.10.287.100">
    <property type="match status" value="1"/>
</dbReference>
<name>A0A852RJE0_9MICO</name>
<dbReference type="InterPro" id="IPR019151">
    <property type="entry name" value="Proteasome_assmbl_chaperone_2"/>
</dbReference>
<evidence type="ECO:0000313" key="4">
    <source>
        <dbReference type="Proteomes" id="UP000586095"/>
    </source>
</evidence>
<proteinExistence type="predicted"/>
<evidence type="ECO:0000313" key="3">
    <source>
        <dbReference type="EMBL" id="NYD26812.1"/>
    </source>
</evidence>
<dbReference type="InterPro" id="IPR008492">
    <property type="entry name" value="Rv2714-like"/>
</dbReference>
<dbReference type="AlphaFoldDB" id="A0A852RJE0"/>
<keyword evidence="1" id="KW-0175">Coiled coil</keyword>
<evidence type="ECO:0000256" key="1">
    <source>
        <dbReference type="SAM" id="Coils"/>
    </source>
</evidence>
<gene>
    <name evidence="3" type="ORF">BJ960_001615</name>
</gene>
<dbReference type="Proteomes" id="UP000586095">
    <property type="component" value="Unassembled WGS sequence"/>
</dbReference>
<dbReference type="SUPFAM" id="SSF159659">
    <property type="entry name" value="Cgl1923-like"/>
    <property type="match status" value="1"/>
</dbReference>
<comment type="caution">
    <text evidence="3">The sequence shown here is derived from an EMBL/GenBank/DDBJ whole genome shotgun (WGS) entry which is preliminary data.</text>
</comment>
<dbReference type="InterPro" id="IPR038389">
    <property type="entry name" value="PSMG2_sf"/>
</dbReference>
<dbReference type="PIRSF" id="PIRSF028754">
    <property type="entry name" value="UCP028754"/>
    <property type="match status" value="1"/>
</dbReference>
<dbReference type="Pfam" id="PF09754">
    <property type="entry name" value="PAC2"/>
    <property type="match status" value="1"/>
</dbReference>
<accession>A0A852RJE0</accession>